<dbReference type="Proteomes" id="UP000517106">
    <property type="component" value="Unassembled WGS sequence"/>
</dbReference>
<dbReference type="Pfam" id="PF00534">
    <property type="entry name" value="Glycos_transf_1"/>
    <property type="match status" value="1"/>
</dbReference>
<evidence type="ECO:0000259" key="1">
    <source>
        <dbReference type="Pfam" id="PF00534"/>
    </source>
</evidence>
<accession>A0A7W3UKL4</accession>
<evidence type="ECO:0000259" key="2">
    <source>
        <dbReference type="Pfam" id="PF13439"/>
    </source>
</evidence>
<dbReference type="GO" id="GO:0016757">
    <property type="term" value="F:glycosyltransferase activity"/>
    <property type="evidence" value="ECO:0007669"/>
    <property type="project" value="InterPro"/>
</dbReference>
<proteinExistence type="predicted"/>
<gene>
    <name evidence="3" type="ORF">H5S09_05090</name>
</gene>
<feature type="domain" description="Glycosyltransferase subfamily 4-like N-terminal" evidence="2">
    <location>
        <begin position="15"/>
        <end position="177"/>
    </location>
</feature>
<name>A0A7W3UKL4_9LACO</name>
<dbReference type="Pfam" id="PF13439">
    <property type="entry name" value="Glyco_transf_4"/>
    <property type="match status" value="1"/>
</dbReference>
<dbReference type="EMBL" id="JACIVA010000045">
    <property type="protein sequence ID" value="MBB1097309.1"/>
    <property type="molecule type" value="Genomic_DNA"/>
</dbReference>
<dbReference type="RefSeq" id="WP_182596049.1">
    <property type="nucleotide sequence ID" value="NZ_JACIVA010000045.1"/>
</dbReference>
<feature type="domain" description="Glycosyl transferase family 1" evidence="1">
    <location>
        <begin position="189"/>
        <end position="346"/>
    </location>
</feature>
<comment type="caution">
    <text evidence="3">The sequence shown here is derived from an EMBL/GenBank/DDBJ whole genome shotgun (WGS) entry which is preliminary data.</text>
</comment>
<dbReference type="Gene3D" id="3.40.50.2000">
    <property type="entry name" value="Glycogen Phosphorylase B"/>
    <property type="match status" value="2"/>
</dbReference>
<dbReference type="PANTHER" id="PTHR45947:SF3">
    <property type="entry name" value="SULFOQUINOVOSYL TRANSFERASE SQD2"/>
    <property type="match status" value="1"/>
</dbReference>
<keyword evidence="4" id="KW-1185">Reference proteome</keyword>
<protein>
    <submittedName>
        <fullName evidence="3">Glycosyltransferase</fullName>
    </submittedName>
</protein>
<dbReference type="AlphaFoldDB" id="A0A7W3UKL4"/>
<dbReference type="InterPro" id="IPR001296">
    <property type="entry name" value="Glyco_trans_1"/>
</dbReference>
<organism evidence="3 4">
    <name type="scientific">Limosilactobacillus rudii</name>
    <dbReference type="NCBI Taxonomy" id="2759755"/>
    <lineage>
        <taxon>Bacteria</taxon>
        <taxon>Bacillati</taxon>
        <taxon>Bacillota</taxon>
        <taxon>Bacilli</taxon>
        <taxon>Lactobacillales</taxon>
        <taxon>Lactobacillaceae</taxon>
        <taxon>Limosilactobacillus</taxon>
    </lineage>
</organism>
<keyword evidence="3" id="KW-0808">Transferase</keyword>
<dbReference type="InterPro" id="IPR028098">
    <property type="entry name" value="Glyco_trans_4-like_N"/>
</dbReference>
<reference evidence="3 4" key="1">
    <citation type="submission" date="2020-07" db="EMBL/GenBank/DDBJ databases">
        <title>Description of Limosilactobacillus balticus sp. nov., Limosilactobacillus agrestis sp. nov., Limosilactobacillus albertensis sp. nov., Limosilactobacillus rudii sp. nov., Limosilactobacillus fastidiosus sp. nov., five novel Limosilactobacillus species isolated from the vertebrate gastrointestinal tract, and proposal of 6 subspecies of Limosilactobacillus reuteri adapted to the gastrointestinal tract of specific vertebrate hosts.</title>
        <authorList>
            <person name="Li F."/>
            <person name="Cheng C."/>
            <person name="Zheng J."/>
            <person name="Quevedo R.M."/>
            <person name="Li J."/>
            <person name="Roos S."/>
            <person name="Gaenzle M.G."/>
            <person name="Walter J."/>
        </authorList>
    </citation>
    <scope>NUCLEOTIDE SEQUENCE [LARGE SCALE GENOMIC DNA]</scope>
    <source>
        <strain evidence="3 4">STM2_1</strain>
    </source>
</reference>
<dbReference type="SUPFAM" id="SSF53756">
    <property type="entry name" value="UDP-Glycosyltransferase/glycogen phosphorylase"/>
    <property type="match status" value="1"/>
</dbReference>
<dbReference type="InterPro" id="IPR050194">
    <property type="entry name" value="Glycosyltransferase_grp1"/>
</dbReference>
<evidence type="ECO:0000313" key="3">
    <source>
        <dbReference type="EMBL" id="MBB1097309.1"/>
    </source>
</evidence>
<evidence type="ECO:0000313" key="4">
    <source>
        <dbReference type="Proteomes" id="UP000517106"/>
    </source>
</evidence>
<sequence>MKILIVIDDYFSTTNGMAISTQRFVKQFRQLGHEVRVLSTGKVDYQVPRFTPPFFNQLIAEQGYVFGRPVHSILKRAITWADIIHLDTPFFLGIEAGIVANTLGKPVTGTFHLYPENMTASVPPLDRPLVNKKIMQFFRNWSYKHCCAIQCPTTKVKDRLERYHFPQKLVVISNGIPATFLTNKHIENSNKLFTILCIGRYSREKDQATLLKAMRLVPNRASIQLILAGKGPLQDEYHKLAEGLANKPIMKYYPPIKLRQLDSRADLVVHCANVEVEGMACMEAFASGCVPVIANSPLSSTAAYALTANNQFPAGDETVLANRINYWYTHPNELKEWREKYVNYAKKLSVQLSAKKVITMMENAQNKE</sequence>
<dbReference type="PANTHER" id="PTHR45947">
    <property type="entry name" value="SULFOQUINOVOSYL TRANSFERASE SQD2"/>
    <property type="match status" value="1"/>
</dbReference>